<evidence type="ECO:0000256" key="5">
    <source>
        <dbReference type="PIRSR" id="PIRSR600888-1"/>
    </source>
</evidence>
<dbReference type="GO" id="GO:0008830">
    <property type="term" value="F:dTDP-4-dehydrorhamnose 3,5-epimerase activity"/>
    <property type="evidence" value="ECO:0007669"/>
    <property type="project" value="UniProtKB-UniRule"/>
</dbReference>
<dbReference type="OrthoDB" id="9800680at2"/>
<accession>A9CXL4</accession>
<dbReference type="Pfam" id="PF00908">
    <property type="entry name" value="dTDP_sugar_isom"/>
    <property type="match status" value="1"/>
</dbReference>
<dbReference type="GO" id="GO:0000271">
    <property type="term" value="P:polysaccharide biosynthetic process"/>
    <property type="evidence" value="ECO:0007669"/>
    <property type="project" value="TreeGrafter"/>
</dbReference>
<dbReference type="Proteomes" id="UP000004291">
    <property type="component" value="Chromosome"/>
</dbReference>
<evidence type="ECO:0000256" key="1">
    <source>
        <dbReference type="ARBA" id="ARBA00001298"/>
    </source>
</evidence>
<evidence type="ECO:0000256" key="3">
    <source>
        <dbReference type="ARBA" id="ARBA00012098"/>
    </source>
</evidence>
<feature type="site" description="Participates in a stacking interaction with the thymidine ring of dTDP-4-oxo-6-deoxyglucose" evidence="6">
    <location>
        <position position="138"/>
    </location>
</feature>
<dbReference type="HOGENOM" id="CLU_090940_1_0_5"/>
<reference evidence="8 9" key="2">
    <citation type="submission" date="2012-06" db="EMBL/GenBank/DDBJ databases">
        <authorList>
            <person name="Fiebig A."/>
        </authorList>
    </citation>
    <scope>NUCLEOTIDE SEQUENCE [LARGE SCALE GENOMIC DNA]</scope>
    <source>
        <strain evidence="8 9">DFL-43</strain>
    </source>
</reference>
<dbReference type="SUPFAM" id="SSF51182">
    <property type="entry name" value="RmlC-like cupins"/>
    <property type="match status" value="1"/>
</dbReference>
<keyword evidence="9" id="KW-1185">Reference proteome</keyword>
<proteinExistence type="inferred from homology"/>
<gene>
    <name evidence="8" type="ORF">HPDFL43_20842</name>
</gene>
<dbReference type="InterPro" id="IPR000888">
    <property type="entry name" value="RmlC-like"/>
</dbReference>
<dbReference type="Gene3D" id="2.60.120.10">
    <property type="entry name" value="Jelly Rolls"/>
    <property type="match status" value="1"/>
</dbReference>
<dbReference type="CDD" id="cd00438">
    <property type="entry name" value="cupin_RmlC"/>
    <property type="match status" value="1"/>
</dbReference>
<evidence type="ECO:0000313" key="8">
    <source>
        <dbReference type="EMBL" id="EDQ35681.1"/>
    </source>
</evidence>
<comment type="pathway">
    <text evidence="7">Carbohydrate biosynthesis; dTDP-L-rhamnose biosynthesis.</text>
</comment>
<protein>
    <recommendedName>
        <fullName evidence="4 7">dTDP-4-dehydrorhamnose 3,5-epimerase</fullName>
        <ecNumber evidence="3 7">5.1.3.13</ecNumber>
    </recommendedName>
    <alternativeName>
        <fullName evidence="7">Thymidine diphospho-4-keto-rhamnose 3,5-epimerase</fullName>
    </alternativeName>
</protein>
<dbReference type="PANTHER" id="PTHR21047:SF2">
    <property type="entry name" value="THYMIDINE DIPHOSPHO-4-KETO-RHAMNOSE 3,5-EPIMERASE"/>
    <property type="match status" value="1"/>
</dbReference>
<evidence type="ECO:0000256" key="2">
    <source>
        <dbReference type="ARBA" id="ARBA00001997"/>
    </source>
</evidence>
<dbReference type="GO" id="GO:0019305">
    <property type="term" value="P:dTDP-rhamnose biosynthetic process"/>
    <property type="evidence" value="ECO:0007669"/>
    <property type="project" value="UniProtKB-UniRule"/>
</dbReference>
<evidence type="ECO:0000256" key="7">
    <source>
        <dbReference type="RuleBase" id="RU364069"/>
    </source>
</evidence>
<dbReference type="EMBL" id="ABIA03000001">
    <property type="protein sequence ID" value="EDQ35681.1"/>
    <property type="molecule type" value="Genomic_DNA"/>
</dbReference>
<dbReference type="UniPathway" id="UPA00124"/>
<keyword evidence="7 8" id="KW-0413">Isomerase</keyword>
<comment type="similarity">
    <text evidence="7">Belongs to the dTDP-4-dehydrorhamnose 3,5-epimerase family.</text>
</comment>
<dbReference type="PANTHER" id="PTHR21047">
    <property type="entry name" value="DTDP-6-DEOXY-D-GLUCOSE-3,5 EPIMERASE"/>
    <property type="match status" value="1"/>
</dbReference>
<sequence>MIFSALSIEGAFRIDPERIGDERGSFARMFCTSEFSAHGLATSWAQMNVSHSARVGTLRGLHFQRPPAAEAKLVRCLKGAMFDVLVDLRSGSPGFGQWTSVELTPESGAMVYVPEGVAHGFQTLLPDTEVLYCHSVPYQREHEGGLRFDDESVGVAWPLPVSTLSERDKAHPGLLALDPVTP</sequence>
<comment type="subunit">
    <text evidence="7">Homodimer.</text>
</comment>
<dbReference type="NCBIfam" id="TIGR01221">
    <property type="entry name" value="rmlC"/>
    <property type="match status" value="1"/>
</dbReference>
<organism evidence="8 9">
    <name type="scientific">Hoeflea phototrophica (strain DSM 17068 / NCIMB 14078 / DFL-43)</name>
    <dbReference type="NCBI Taxonomy" id="411684"/>
    <lineage>
        <taxon>Bacteria</taxon>
        <taxon>Pseudomonadati</taxon>
        <taxon>Pseudomonadota</taxon>
        <taxon>Alphaproteobacteria</taxon>
        <taxon>Hyphomicrobiales</taxon>
        <taxon>Rhizobiaceae</taxon>
        <taxon>Hoeflea</taxon>
    </lineage>
</organism>
<evidence type="ECO:0000313" key="9">
    <source>
        <dbReference type="Proteomes" id="UP000004291"/>
    </source>
</evidence>
<reference evidence="8 9" key="1">
    <citation type="submission" date="2007-10" db="EMBL/GenBank/DDBJ databases">
        <authorList>
            <person name="Wagner-Dobler I."/>
            <person name="Ferriera S."/>
            <person name="Johnson J."/>
            <person name="Kravitz S."/>
            <person name="Beeson K."/>
            <person name="Sutton G."/>
            <person name="Rogers Y.-H."/>
            <person name="Friedman R."/>
            <person name="Frazier M."/>
            <person name="Venter J.C."/>
        </authorList>
    </citation>
    <scope>NUCLEOTIDE SEQUENCE [LARGE SCALE GENOMIC DNA]</scope>
    <source>
        <strain evidence="8 9">DFL-43</strain>
    </source>
</reference>
<dbReference type="eggNOG" id="COG1898">
    <property type="taxonomic scope" value="Bacteria"/>
</dbReference>
<dbReference type="AlphaFoldDB" id="A9CXL4"/>
<comment type="catalytic activity">
    <reaction evidence="1 7">
        <text>dTDP-4-dehydro-6-deoxy-alpha-D-glucose = dTDP-4-dehydro-beta-L-rhamnose</text>
        <dbReference type="Rhea" id="RHEA:16969"/>
        <dbReference type="ChEBI" id="CHEBI:57649"/>
        <dbReference type="ChEBI" id="CHEBI:62830"/>
        <dbReference type="EC" id="5.1.3.13"/>
    </reaction>
</comment>
<comment type="function">
    <text evidence="2 7">Catalyzes the epimerization of the C3' and C5'positions of dTDP-6-deoxy-D-xylo-4-hexulose, forming dTDP-6-deoxy-L-lyxo-4-hexulose.</text>
</comment>
<dbReference type="InterPro" id="IPR014710">
    <property type="entry name" value="RmlC-like_jellyroll"/>
</dbReference>
<name>A9CXL4_HOEPD</name>
<comment type="caution">
    <text evidence="8">The sequence shown here is derived from an EMBL/GenBank/DDBJ whole genome shotgun (WGS) entry which is preliminary data.</text>
</comment>
<dbReference type="STRING" id="411684.HPDFL43_20842"/>
<evidence type="ECO:0000256" key="4">
    <source>
        <dbReference type="ARBA" id="ARBA00019595"/>
    </source>
</evidence>
<feature type="active site" description="Proton donor" evidence="5">
    <location>
        <position position="132"/>
    </location>
</feature>
<feature type="active site" description="Proton acceptor" evidence="5">
    <location>
        <position position="62"/>
    </location>
</feature>
<dbReference type="InterPro" id="IPR011051">
    <property type="entry name" value="RmlC_Cupin_sf"/>
</dbReference>
<dbReference type="RefSeq" id="WP_007199912.1">
    <property type="nucleotide sequence ID" value="NZ_CM002917.1"/>
</dbReference>
<dbReference type="EC" id="5.1.3.13" evidence="3 7"/>
<evidence type="ECO:0000256" key="6">
    <source>
        <dbReference type="PIRSR" id="PIRSR600888-3"/>
    </source>
</evidence>
<dbReference type="GO" id="GO:0005829">
    <property type="term" value="C:cytosol"/>
    <property type="evidence" value="ECO:0007669"/>
    <property type="project" value="TreeGrafter"/>
</dbReference>